<proteinExistence type="inferred from homology"/>
<organism evidence="6 7">
    <name type="scientific">Kuraishia capsulata CBS 1993</name>
    <dbReference type="NCBI Taxonomy" id="1382522"/>
    <lineage>
        <taxon>Eukaryota</taxon>
        <taxon>Fungi</taxon>
        <taxon>Dikarya</taxon>
        <taxon>Ascomycota</taxon>
        <taxon>Saccharomycotina</taxon>
        <taxon>Pichiomycetes</taxon>
        <taxon>Pichiales</taxon>
        <taxon>Pichiaceae</taxon>
        <taxon>Kuraishia</taxon>
    </lineage>
</organism>
<dbReference type="OrthoDB" id="2018133at2759"/>
<evidence type="ECO:0000256" key="4">
    <source>
        <dbReference type="ARBA" id="ARBA00023140"/>
    </source>
</evidence>
<dbReference type="Pfam" id="PF00378">
    <property type="entry name" value="ECH_1"/>
    <property type="match status" value="1"/>
</dbReference>
<reference evidence="6" key="1">
    <citation type="submission" date="2013-12" db="EMBL/GenBank/DDBJ databases">
        <authorList>
            <person name="Genoscope - CEA"/>
        </authorList>
    </citation>
    <scope>NUCLEOTIDE SEQUENCE</scope>
    <source>
        <strain evidence="6">CBS 1993</strain>
    </source>
</reference>
<comment type="subcellular location">
    <subcellularLocation>
        <location evidence="1">Peroxisome</location>
    </subcellularLocation>
</comment>
<keyword evidence="7" id="KW-1185">Reference proteome</keyword>
<dbReference type="HOGENOM" id="CLU_009834_6_2_1"/>
<dbReference type="InterPro" id="IPR051053">
    <property type="entry name" value="ECH/Chromodomain_protein"/>
</dbReference>
<keyword evidence="4" id="KW-0576">Peroxisome</keyword>
<dbReference type="SUPFAM" id="SSF52096">
    <property type="entry name" value="ClpP/crotonase"/>
    <property type="match status" value="1"/>
</dbReference>
<evidence type="ECO:0000313" key="7">
    <source>
        <dbReference type="Proteomes" id="UP000019384"/>
    </source>
</evidence>
<dbReference type="InterPro" id="IPR001753">
    <property type="entry name" value="Enoyl-CoA_hydra/iso"/>
</dbReference>
<dbReference type="AlphaFoldDB" id="W6MKP8"/>
<dbReference type="CDD" id="cd06558">
    <property type="entry name" value="crotonase-like"/>
    <property type="match status" value="1"/>
</dbReference>
<evidence type="ECO:0000256" key="2">
    <source>
        <dbReference type="ARBA" id="ARBA00005005"/>
    </source>
</evidence>
<dbReference type="GO" id="GO:0006635">
    <property type="term" value="P:fatty acid beta-oxidation"/>
    <property type="evidence" value="ECO:0007669"/>
    <property type="project" value="TreeGrafter"/>
</dbReference>
<dbReference type="GO" id="GO:0005782">
    <property type="term" value="C:peroxisomal matrix"/>
    <property type="evidence" value="ECO:0007669"/>
    <property type="project" value="TreeGrafter"/>
</dbReference>
<dbReference type="GeneID" id="34519988"/>
<dbReference type="GO" id="GO:0004165">
    <property type="term" value="F:delta(3)-delta(2)-enoyl-CoA isomerase activity"/>
    <property type="evidence" value="ECO:0007669"/>
    <property type="project" value="UniProtKB-ARBA"/>
</dbReference>
<name>W6MKP8_9ASCO</name>
<gene>
    <name evidence="6" type="ORF">KUCA_T00002571001</name>
</gene>
<dbReference type="InterPro" id="IPR029045">
    <property type="entry name" value="ClpP/crotonase-like_dom_sf"/>
</dbReference>
<dbReference type="EMBL" id="HG793127">
    <property type="protein sequence ID" value="CDK26598.1"/>
    <property type="molecule type" value="Genomic_DNA"/>
</dbReference>
<protein>
    <submittedName>
        <fullName evidence="6">Uncharacterized protein</fullName>
    </submittedName>
</protein>
<evidence type="ECO:0000256" key="1">
    <source>
        <dbReference type="ARBA" id="ARBA00004275"/>
    </source>
</evidence>
<dbReference type="PANTHER" id="PTHR43684">
    <property type="match status" value="1"/>
</dbReference>
<evidence type="ECO:0000313" key="6">
    <source>
        <dbReference type="EMBL" id="CDK26598.1"/>
    </source>
</evidence>
<comment type="similarity">
    <text evidence="3">Belongs to the enoyl-CoA hydratase/isomerase family.</text>
</comment>
<sequence>MTFSDESKNILYEVRGKIAIIQLNIPKSLNSLTGPQYLYLGQLVQRADADPNTLITLLCSSGRYFSAGANVKNEGFENQSGAKDGDENFLDTTALWMSNFTARNVWLTQLFLNHSKITVCAMNGPAVGLSAAIVAMCDLIYGMNDSVFLLTPFASLGLVCEGATSVSLFQRLGISKANEALIFSKPVLSKDLYRLGFLNELYDFKDTDQFNKKIVDDLEKQMVNLNPNSMLEIKASVRATYQKNFEVGNVREAVLGLQKWVAGIPQARFTELYKGSFKHKL</sequence>
<dbReference type="STRING" id="1382522.W6MKP8"/>
<dbReference type="Gene3D" id="3.90.226.10">
    <property type="entry name" value="2-enoyl-CoA Hydratase, Chain A, domain 1"/>
    <property type="match status" value="1"/>
</dbReference>
<accession>W6MKP8</accession>
<reference evidence="6" key="2">
    <citation type="submission" date="2014-02" db="EMBL/GenBank/DDBJ databases">
        <title>Complete DNA sequence of /Kuraishia capsulata/ illustrates novel genomic features among budding yeasts (/Saccharomycotina/).</title>
        <authorList>
            <person name="Morales L."/>
            <person name="Noel B."/>
            <person name="Porcel B."/>
            <person name="Marcet-Houben M."/>
            <person name="Hullo M-F."/>
            <person name="Sacerdot C."/>
            <person name="Tekaia F."/>
            <person name="Leh-Louis V."/>
            <person name="Despons L."/>
            <person name="Khanna V."/>
            <person name="Aury J-M."/>
            <person name="Barbe V."/>
            <person name="Couloux A."/>
            <person name="Labadie K."/>
            <person name="Pelletier E."/>
            <person name="Souciet J-L."/>
            <person name="Boekhout T."/>
            <person name="Gabaldon T."/>
            <person name="Wincker P."/>
            <person name="Dujon B."/>
        </authorList>
    </citation>
    <scope>NUCLEOTIDE SEQUENCE</scope>
    <source>
        <strain evidence="6">CBS 1993</strain>
    </source>
</reference>
<evidence type="ECO:0000256" key="3">
    <source>
        <dbReference type="ARBA" id="ARBA00005254"/>
    </source>
</evidence>
<dbReference type="RefSeq" id="XP_022458600.1">
    <property type="nucleotide sequence ID" value="XM_022602835.1"/>
</dbReference>
<dbReference type="Proteomes" id="UP000019384">
    <property type="component" value="Unassembled WGS sequence"/>
</dbReference>
<evidence type="ECO:0000256" key="5">
    <source>
        <dbReference type="ARBA" id="ARBA00023235"/>
    </source>
</evidence>
<dbReference type="PANTHER" id="PTHR43684:SF1">
    <property type="entry name" value="ENOYL-COA DELTA ISOMERASE 2"/>
    <property type="match status" value="1"/>
</dbReference>
<keyword evidence="5" id="KW-0413">Isomerase</keyword>
<comment type="pathway">
    <text evidence="2">Lipid metabolism; fatty acid beta-oxidation.</text>
</comment>
<dbReference type="FunFam" id="3.90.226.10:FF:000048">
    <property type="entry name" value="3,2-trans-enoyl-CoA isomerase"/>
    <property type="match status" value="1"/>
</dbReference>